<evidence type="ECO:0000313" key="1">
    <source>
        <dbReference type="EMBL" id="VDN99035.1"/>
    </source>
</evidence>
<sequence>MASSGNKVEGKVNRREKFVGGFRSEIQSTSISTNLLSTPVFMSDPSTYFMEAGFPLAMLQVMLLSSQLQK</sequence>
<dbReference type="WBParaSite" id="HNAJ_0000317701-mRNA-1">
    <property type="protein sequence ID" value="HNAJ_0000317701-mRNA-1"/>
    <property type="gene ID" value="HNAJ_0000317701"/>
</dbReference>
<keyword evidence="2" id="KW-1185">Reference proteome</keyword>
<name>A0A0R3T7Y9_RODNA</name>
<evidence type="ECO:0000313" key="2">
    <source>
        <dbReference type="Proteomes" id="UP000278807"/>
    </source>
</evidence>
<proteinExistence type="predicted"/>
<protein>
    <submittedName>
        <fullName evidence="3">Ovule protein</fullName>
    </submittedName>
</protein>
<accession>A0A0R3T7Y9</accession>
<reference evidence="3" key="1">
    <citation type="submission" date="2017-02" db="UniProtKB">
        <authorList>
            <consortium name="WormBaseParasite"/>
        </authorList>
    </citation>
    <scope>IDENTIFICATION</scope>
</reference>
<gene>
    <name evidence="1" type="ORF">HNAJ_LOCUS3176</name>
</gene>
<organism evidence="3">
    <name type="scientific">Rodentolepis nana</name>
    <name type="common">Dwarf tapeworm</name>
    <name type="synonym">Hymenolepis nana</name>
    <dbReference type="NCBI Taxonomy" id="102285"/>
    <lineage>
        <taxon>Eukaryota</taxon>
        <taxon>Metazoa</taxon>
        <taxon>Spiralia</taxon>
        <taxon>Lophotrochozoa</taxon>
        <taxon>Platyhelminthes</taxon>
        <taxon>Cestoda</taxon>
        <taxon>Eucestoda</taxon>
        <taxon>Cyclophyllidea</taxon>
        <taxon>Hymenolepididae</taxon>
        <taxon>Rodentolepis</taxon>
    </lineage>
</organism>
<reference evidence="1 2" key="2">
    <citation type="submission" date="2018-11" db="EMBL/GenBank/DDBJ databases">
        <authorList>
            <consortium name="Pathogen Informatics"/>
        </authorList>
    </citation>
    <scope>NUCLEOTIDE SEQUENCE [LARGE SCALE GENOMIC DNA]</scope>
</reference>
<dbReference type="Proteomes" id="UP000278807">
    <property type="component" value="Unassembled WGS sequence"/>
</dbReference>
<dbReference type="EMBL" id="UZAE01001774">
    <property type="protein sequence ID" value="VDN99035.1"/>
    <property type="molecule type" value="Genomic_DNA"/>
</dbReference>
<evidence type="ECO:0000313" key="3">
    <source>
        <dbReference type="WBParaSite" id="HNAJ_0000317701-mRNA-1"/>
    </source>
</evidence>
<dbReference type="AlphaFoldDB" id="A0A0R3T7Y9"/>